<evidence type="ECO:0000313" key="11">
    <source>
        <dbReference type="EMBL" id="MFC4489192.1"/>
    </source>
</evidence>
<dbReference type="EMBL" id="JBHSEK010000003">
    <property type="protein sequence ID" value="MFC4489192.1"/>
    <property type="molecule type" value="Genomic_DNA"/>
</dbReference>
<sequence>MFNRLTIAQRLSALVVALLAIPILIGLFGQHAQQGILDDFATTYNDRVVCLKQLKIVADSYAVGIVDGAHKLQAGSISADSFLGGLASSQAALKKQWSDYRATYLTAEEKTLADQAETAMRHADASVARLKTLAQSGDRTALQHFLDKEMYPEIDPIASRIAALIDLQLRVAAEEFAQAQQRAATSHLIALLLLAGGVAIGAGLALVIIRSLLAELGGEPRDVVALTERIANGDLSQRLQVKAGDQHSIVASMARMQSGLIRMVRAMQHVITQLGNNATELAAAAEQVAASAEEQTRAASSMSASVEQLSVSICSVDDNTTDVATESVSTGELATRGESIIDQTLHTIESVAEMARASQAQADLMSSRSQQISNVIQVIRDVADQTNLLALNAAIEAARAGEQGRGFAVVADEVRKLSERTAQSTAEISGSIREMLDSSAHVVQNIHHTVDHMEVGLQQASDARSAITGINDKVARVKQSLSAISVSLHEQQAAGTGIAANVEKVAQMSEETSAAASQTADSACQMEQMSNELQASINYFTLPQSGQGQLEEASRQTSHSLAAAN</sequence>
<dbReference type="PROSITE" id="PS50111">
    <property type="entry name" value="CHEMOTAXIS_TRANSDUC_2"/>
    <property type="match status" value="1"/>
</dbReference>
<organism evidence="11 12">
    <name type="scientific">Chromobacterium aquaticum</name>
    <dbReference type="NCBI Taxonomy" id="467180"/>
    <lineage>
        <taxon>Bacteria</taxon>
        <taxon>Pseudomonadati</taxon>
        <taxon>Pseudomonadota</taxon>
        <taxon>Betaproteobacteria</taxon>
        <taxon>Neisseriales</taxon>
        <taxon>Chromobacteriaceae</taxon>
        <taxon>Chromobacterium</taxon>
    </lineage>
</organism>
<feature type="domain" description="HAMP" evidence="10">
    <location>
        <begin position="221"/>
        <end position="265"/>
    </location>
</feature>
<evidence type="ECO:0000259" key="9">
    <source>
        <dbReference type="PROSITE" id="PS50111"/>
    </source>
</evidence>
<feature type="transmembrane region" description="Helical" evidence="8">
    <location>
        <begin position="188"/>
        <end position="209"/>
    </location>
</feature>
<keyword evidence="4 8" id="KW-0472">Membrane</keyword>
<dbReference type="InterPro" id="IPR003660">
    <property type="entry name" value="HAMP_dom"/>
</dbReference>
<evidence type="ECO:0000256" key="8">
    <source>
        <dbReference type="SAM" id="Phobius"/>
    </source>
</evidence>
<dbReference type="Pfam" id="PF12729">
    <property type="entry name" value="4HB_MCP_1"/>
    <property type="match status" value="1"/>
</dbReference>
<dbReference type="PANTHER" id="PTHR32089:SF119">
    <property type="entry name" value="METHYL-ACCEPTING CHEMOTAXIS PROTEIN CTPL"/>
    <property type="match status" value="1"/>
</dbReference>
<evidence type="ECO:0000256" key="2">
    <source>
        <dbReference type="ARBA" id="ARBA00022692"/>
    </source>
</evidence>
<gene>
    <name evidence="11" type="ORF">ACFO0R_06140</name>
</gene>
<keyword evidence="2 8" id="KW-0812">Transmembrane</keyword>
<evidence type="ECO:0000256" key="5">
    <source>
        <dbReference type="ARBA" id="ARBA00023224"/>
    </source>
</evidence>
<dbReference type="PROSITE" id="PS50885">
    <property type="entry name" value="HAMP"/>
    <property type="match status" value="1"/>
</dbReference>
<dbReference type="SUPFAM" id="SSF58104">
    <property type="entry name" value="Methyl-accepting chemotaxis protein (MCP) signaling domain"/>
    <property type="match status" value="1"/>
</dbReference>
<evidence type="ECO:0000256" key="3">
    <source>
        <dbReference type="ARBA" id="ARBA00022989"/>
    </source>
</evidence>
<accession>A0ABV8ZQG5</accession>
<evidence type="ECO:0000259" key="10">
    <source>
        <dbReference type="PROSITE" id="PS50885"/>
    </source>
</evidence>
<dbReference type="InterPro" id="IPR004089">
    <property type="entry name" value="MCPsignal_dom"/>
</dbReference>
<dbReference type="PANTHER" id="PTHR32089">
    <property type="entry name" value="METHYL-ACCEPTING CHEMOTAXIS PROTEIN MCPB"/>
    <property type="match status" value="1"/>
</dbReference>
<evidence type="ECO:0000256" key="1">
    <source>
        <dbReference type="ARBA" id="ARBA00004141"/>
    </source>
</evidence>
<dbReference type="Gene3D" id="1.10.287.950">
    <property type="entry name" value="Methyl-accepting chemotaxis protein"/>
    <property type="match status" value="1"/>
</dbReference>
<reference evidence="12" key="1">
    <citation type="journal article" date="2019" name="Int. J. Syst. Evol. Microbiol.">
        <title>The Global Catalogue of Microorganisms (GCM) 10K type strain sequencing project: providing services to taxonomists for standard genome sequencing and annotation.</title>
        <authorList>
            <consortium name="The Broad Institute Genomics Platform"/>
            <consortium name="The Broad Institute Genome Sequencing Center for Infectious Disease"/>
            <person name="Wu L."/>
            <person name="Ma J."/>
        </authorList>
    </citation>
    <scope>NUCLEOTIDE SEQUENCE [LARGE SCALE GENOMIC DNA]</scope>
    <source>
        <strain evidence="12">CGMCC 4.7608</strain>
    </source>
</reference>
<comment type="subcellular location">
    <subcellularLocation>
        <location evidence="1">Membrane</location>
        <topology evidence="1">Multi-pass membrane protein</topology>
    </subcellularLocation>
</comment>
<evidence type="ECO:0000256" key="4">
    <source>
        <dbReference type="ARBA" id="ARBA00023136"/>
    </source>
</evidence>
<feature type="domain" description="Methyl-accepting transducer" evidence="9">
    <location>
        <begin position="270"/>
        <end position="506"/>
    </location>
</feature>
<proteinExistence type="inferred from homology"/>
<evidence type="ECO:0000313" key="12">
    <source>
        <dbReference type="Proteomes" id="UP001595999"/>
    </source>
</evidence>
<evidence type="ECO:0000256" key="6">
    <source>
        <dbReference type="ARBA" id="ARBA00029447"/>
    </source>
</evidence>
<keyword evidence="3 8" id="KW-1133">Transmembrane helix</keyword>
<comment type="similarity">
    <text evidence="6">Belongs to the methyl-accepting chemotaxis (MCP) protein family.</text>
</comment>
<dbReference type="RefSeq" id="WP_231460967.1">
    <property type="nucleotide sequence ID" value="NZ_JAJOHW010000012.1"/>
</dbReference>
<dbReference type="Pfam" id="PF00015">
    <property type="entry name" value="MCPsignal"/>
    <property type="match status" value="1"/>
</dbReference>
<comment type="caution">
    <text evidence="11">The sequence shown here is derived from an EMBL/GenBank/DDBJ whole genome shotgun (WGS) entry which is preliminary data.</text>
</comment>
<keyword evidence="12" id="KW-1185">Reference proteome</keyword>
<keyword evidence="5 7" id="KW-0807">Transducer</keyword>
<protein>
    <submittedName>
        <fullName evidence="11">Methyl-accepting chemotaxis protein</fullName>
    </submittedName>
</protein>
<name>A0ABV8ZQG5_9NEIS</name>
<dbReference type="SMART" id="SM00283">
    <property type="entry name" value="MA"/>
    <property type="match status" value="1"/>
</dbReference>
<dbReference type="Proteomes" id="UP001595999">
    <property type="component" value="Unassembled WGS sequence"/>
</dbReference>
<evidence type="ECO:0000256" key="7">
    <source>
        <dbReference type="PROSITE-ProRule" id="PRU00284"/>
    </source>
</evidence>
<dbReference type="InterPro" id="IPR024478">
    <property type="entry name" value="HlyB_4HB_MCP"/>
</dbReference>